<dbReference type="SMART" id="SM00248">
    <property type="entry name" value="ANK"/>
    <property type="match status" value="4"/>
</dbReference>
<dbReference type="PANTHER" id="PTHR24136:SF15">
    <property type="entry name" value="ANK_REP_REGION DOMAIN-CONTAINING PROTEIN"/>
    <property type="match status" value="1"/>
</dbReference>
<evidence type="ECO:0000313" key="4">
    <source>
        <dbReference type="EMBL" id="KAL3400356.1"/>
    </source>
</evidence>
<dbReference type="InterPro" id="IPR002110">
    <property type="entry name" value="Ankyrin_rpt"/>
</dbReference>
<dbReference type="SUPFAM" id="SSF48403">
    <property type="entry name" value="Ankyrin repeat"/>
    <property type="match status" value="1"/>
</dbReference>
<dbReference type="EMBL" id="JBJJXI010000051">
    <property type="protein sequence ID" value="KAL3400356.1"/>
    <property type="molecule type" value="Genomic_DNA"/>
</dbReference>
<comment type="caution">
    <text evidence="4">The sequence shown here is derived from an EMBL/GenBank/DDBJ whole genome shotgun (WGS) entry which is preliminary data.</text>
</comment>
<keyword evidence="2" id="KW-0677">Repeat</keyword>
<accession>A0ABD2X4S4</accession>
<organism evidence="4 5">
    <name type="scientific">Trichogramma kaykai</name>
    <dbReference type="NCBI Taxonomy" id="54128"/>
    <lineage>
        <taxon>Eukaryota</taxon>
        <taxon>Metazoa</taxon>
        <taxon>Ecdysozoa</taxon>
        <taxon>Arthropoda</taxon>
        <taxon>Hexapoda</taxon>
        <taxon>Insecta</taxon>
        <taxon>Pterygota</taxon>
        <taxon>Neoptera</taxon>
        <taxon>Endopterygota</taxon>
        <taxon>Hymenoptera</taxon>
        <taxon>Apocrita</taxon>
        <taxon>Proctotrupomorpha</taxon>
        <taxon>Chalcidoidea</taxon>
        <taxon>Trichogrammatidae</taxon>
        <taxon>Trichogramma</taxon>
    </lineage>
</organism>
<evidence type="ECO:0000256" key="2">
    <source>
        <dbReference type="ARBA" id="ARBA00022737"/>
    </source>
</evidence>
<evidence type="ECO:0000256" key="1">
    <source>
        <dbReference type="ARBA" id="ARBA00005949"/>
    </source>
</evidence>
<evidence type="ECO:0000256" key="3">
    <source>
        <dbReference type="ARBA" id="ARBA00023043"/>
    </source>
</evidence>
<protein>
    <submittedName>
        <fullName evidence="4">Uncharacterized protein</fullName>
    </submittedName>
</protein>
<name>A0ABD2X4S4_9HYME</name>
<dbReference type="AlphaFoldDB" id="A0ABD2X4S4"/>
<dbReference type="PANTHER" id="PTHR24136">
    <property type="entry name" value="SOWAH (DROSOPHILA) HOMOLOG"/>
    <property type="match status" value="1"/>
</dbReference>
<dbReference type="Pfam" id="PF12796">
    <property type="entry name" value="Ank_2"/>
    <property type="match status" value="1"/>
</dbReference>
<evidence type="ECO:0000313" key="5">
    <source>
        <dbReference type="Proteomes" id="UP001627154"/>
    </source>
</evidence>
<reference evidence="4 5" key="1">
    <citation type="journal article" date="2024" name="bioRxiv">
        <title>A reference genome for Trichogramma kaykai: A tiny desert-dwelling parasitoid wasp with competing sex-ratio distorters.</title>
        <authorList>
            <person name="Culotta J."/>
            <person name="Lindsey A.R."/>
        </authorList>
    </citation>
    <scope>NUCLEOTIDE SEQUENCE [LARGE SCALE GENOMIC DNA]</scope>
    <source>
        <strain evidence="4 5">KSX58</strain>
    </source>
</reference>
<proteinExistence type="inferred from homology"/>
<dbReference type="Proteomes" id="UP001627154">
    <property type="component" value="Unassembled WGS sequence"/>
</dbReference>
<sequence>MSFSKLKRLHKKLNWDKEKERVKFLRQFSSLIVNWNGRYPNLRDIFRKEEMDRLLTESVMSDDEAILSEAIVEFVINTGYADEPDTDEDGKLVSRRTTAIHRAAKSDNIMAAFRLFKIYNRFDVNYSDESGYTHFHAACEAGFYEFVEKFLEHGHDPNCIVTETGDSPLHLTPAPSLIMKSNILKKLLESVANPNLANKDGLTPLHVLCKVHIRNDFVKMLFQFTSIRRHPGNYEIYFTNSTNE</sequence>
<keyword evidence="5" id="KW-1185">Reference proteome</keyword>
<dbReference type="InterPro" id="IPR036770">
    <property type="entry name" value="Ankyrin_rpt-contain_sf"/>
</dbReference>
<keyword evidence="3" id="KW-0040">ANK repeat</keyword>
<dbReference type="Gene3D" id="1.25.40.20">
    <property type="entry name" value="Ankyrin repeat-containing domain"/>
    <property type="match status" value="1"/>
</dbReference>
<dbReference type="InterPro" id="IPR051573">
    <property type="entry name" value="Ankyrin-SOCS_box_domain"/>
</dbReference>
<gene>
    <name evidence="4" type="ORF">TKK_006226</name>
</gene>
<comment type="similarity">
    <text evidence="1">Belongs to the ankyrin SOCS box (ASB) family.</text>
</comment>